<gene>
    <name evidence="13" type="ORF">APLA_LOCUS8445</name>
</gene>
<dbReference type="InterPro" id="IPR036291">
    <property type="entry name" value="NAD(P)-bd_dom_sf"/>
</dbReference>
<proteinExistence type="inferred from homology"/>
<dbReference type="AlphaFoldDB" id="A0A8S1A3J0"/>
<dbReference type="PROSITE" id="PS00061">
    <property type="entry name" value="ADH_SHORT"/>
    <property type="match status" value="1"/>
</dbReference>
<evidence type="ECO:0000256" key="3">
    <source>
        <dbReference type="ARBA" id="ARBA00022857"/>
    </source>
</evidence>
<dbReference type="GO" id="GO:0070404">
    <property type="term" value="F:NADH binding"/>
    <property type="evidence" value="ECO:0007669"/>
    <property type="project" value="TreeGrafter"/>
</dbReference>
<reference evidence="13 14" key="1">
    <citation type="submission" date="2020-04" db="EMBL/GenBank/DDBJ databases">
        <authorList>
            <person name="Wallbank WR R."/>
            <person name="Pardo Diaz C."/>
            <person name="Kozak K."/>
            <person name="Martin S."/>
            <person name="Jiggins C."/>
            <person name="Moest M."/>
            <person name="Warren A I."/>
            <person name="Byers J.R.P. K."/>
            <person name="Montejo-Kovacevich G."/>
            <person name="Yen C E."/>
        </authorList>
    </citation>
    <scope>NUCLEOTIDE SEQUENCE [LARGE SCALE GENOMIC DNA]</scope>
</reference>
<comment type="catalytic activity">
    <reaction evidence="11">
        <text>5,6,7,8-tetrahydropteridine + NADP(+) = 6,7-dihydropteridine + NADPH + H(+)</text>
        <dbReference type="Rhea" id="RHEA:17865"/>
        <dbReference type="ChEBI" id="CHEBI:15378"/>
        <dbReference type="ChEBI" id="CHEBI:28889"/>
        <dbReference type="ChEBI" id="CHEBI:30156"/>
        <dbReference type="ChEBI" id="CHEBI:57783"/>
        <dbReference type="ChEBI" id="CHEBI:58349"/>
        <dbReference type="EC" id="1.5.1.34"/>
    </reaction>
    <physiologicalReaction direction="right-to-left" evidence="11">
        <dbReference type="Rhea" id="RHEA:17867"/>
    </physiologicalReaction>
</comment>
<evidence type="ECO:0000313" key="13">
    <source>
        <dbReference type="EMBL" id="CAB3238984.1"/>
    </source>
</evidence>
<dbReference type="Pfam" id="PF13561">
    <property type="entry name" value="adh_short_C2"/>
    <property type="match status" value="1"/>
</dbReference>
<dbReference type="GO" id="GO:0004155">
    <property type="term" value="F:6,7-dihydropteridine reductase activity"/>
    <property type="evidence" value="ECO:0007669"/>
    <property type="project" value="UniProtKB-EC"/>
</dbReference>
<evidence type="ECO:0000256" key="8">
    <source>
        <dbReference type="ARBA" id="ARBA00039520"/>
    </source>
</evidence>
<dbReference type="EMBL" id="CADEBD010000308">
    <property type="protein sequence ID" value="CAB3238984.1"/>
    <property type="molecule type" value="Genomic_DNA"/>
</dbReference>
<dbReference type="GO" id="GO:0005737">
    <property type="term" value="C:cytoplasm"/>
    <property type="evidence" value="ECO:0007669"/>
    <property type="project" value="TreeGrafter"/>
</dbReference>
<organism evidence="13 14">
    <name type="scientific">Arctia plantaginis</name>
    <name type="common">Wood tiger moth</name>
    <name type="synonym">Phalaena plantaginis</name>
    <dbReference type="NCBI Taxonomy" id="874455"/>
    <lineage>
        <taxon>Eukaryota</taxon>
        <taxon>Metazoa</taxon>
        <taxon>Ecdysozoa</taxon>
        <taxon>Arthropoda</taxon>
        <taxon>Hexapoda</taxon>
        <taxon>Insecta</taxon>
        <taxon>Pterygota</taxon>
        <taxon>Neoptera</taxon>
        <taxon>Endopterygota</taxon>
        <taxon>Lepidoptera</taxon>
        <taxon>Glossata</taxon>
        <taxon>Ditrysia</taxon>
        <taxon>Noctuoidea</taxon>
        <taxon>Erebidae</taxon>
        <taxon>Arctiinae</taxon>
        <taxon>Arctia</taxon>
    </lineage>
</organism>
<evidence type="ECO:0000256" key="1">
    <source>
        <dbReference type="ARBA" id="ARBA00006484"/>
    </source>
</evidence>
<evidence type="ECO:0000256" key="12">
    <source>
        <dbReference type="ARBA" id="ARBA00047536"/>
    </source>
</evidence>
<evidence type="ECO:0000256" key="10">
    <source>
        <dbReference type="ARBA" id="ARBA00042518"/>
    </source>
</evidence>
<accession>A0A8S1A3J0</accession>
<keyword evidence="4" id="KW-0560">Oxidoreductase</keyword>
<evidence type="ECO:0000256" key="4">
    <source>
        <dbReference type="ARBA" id="ARBA00023002"/>
    </source>
</evidence>
<evidence type="ECO:0000256" key="9">
    <source>
        <dbReference type="ARBA" id="ARBA00041348"/>
    </source>
</evidence>
<name>A0A8S1A3J0_ARCPL</name>
<dbReference type="Proteomes" id="UP000494256">
    <property type="component" value="Unassembled WGS sequence"/>
</dbReference>
<keyword evidence="5" id="KW-0783">Tetrahydrobiopterin biosynthesis</keyword>
<dbReference type="InterPro" id="IPR020904">
    <property type="entry name" value="Sc_DH/Rdtase_CS"/>
</dbReference>
<comment type="similarity">
    <text evidence="1">Belongs to the short-chain dehydrogenases/reductases (SDR) family.</text>
</comment>
<evidence type="ECO:0000313" key="14">
    <source>
        <dbReference type="Proteomes" id="UP000494256"/>
    </source>
</evidence>
<dbReference type="PANTHER" id="PTHR15104:SF0">
    <property type="entry name" value="DIHYDROPTERIDINE REDUCTASE"/>
    <property type="match status" value="1"/>
</dbReference>
<dbReference type="Gene3D" id="3.40.50.720">
    <property type="entry name" value="NAD(P)-binding Rossmann-like Domain"/>
    <property type="match status" value="1"/>
</dbReference>
<evidence type="ECO:0000256" key="7">
    <source>
        <dbReference type="ARBA" id="ARBA00039153"/>
    </source>
</evidence>
<dbReference type="CDD" id="cd05334">
    <property type="entry name" value="DHPR_SDR_c_like"/>
    <property type="match status" value="1"/>
</dbReference>
<evidence type="ECO:0000256" key="6">
    <source>
        <dbReference type="ARBA" id="ARBA00037099"/>
    </source>
</evidence>
<dbReference type="GO" id="GO:0006729">
    <property type="term" value="P:tetrahydrobiopterin biosynthetic process"/>
    <property type="evidence" value="ECO:0007669"/>
    <property type="project" value="UniProtKB-KW"/>
</dbReference>
<dbReference type="InterPro" id="IPR002347">
    <property type="entry name" value="SDR_fam"/>
</dbReference>
<comment type="subunit">
    <text evidence="2">Homodimer.</text>
</comment>
<protein>
    <recommendedName>
        <fullName evidence="8">Dihydropteridine reductase</fullName>
        <ecNumber evidence="7">1.5.1.34</ecNumber>
    </recommendedName>
    <alternativeName>
        <fullName evidence="10">HDHPR</fullName>
    </alternativeName>
    <alternativeName>
        <fullName evidence="9">Quinoid dihydropteridine reductase</fullName>
    </alternativeName>
</protein>
<sequence>MTVKRIIVYGGRGNLGSTCVSHFKAANWWVGSIDYFKNEHADANVVIPKDLSWLEQEEHVMHELSGILDIKKINTVACVAGGWTPGNEVKSLSRHAVLTWKQFVWPSSIAASVAAKYLAPGGVLTFTGAQAALRGTPGMIGYGMAKAAVHQLTKSIGAKNFGLAQDSLVVAILPKVLDTQANRQLMPEANFSSWTPLSFVAELLLTWSKGIARPPSGSLVGLITKNNITTLVMEDELIRSVHPHKEDLEIDS</sequence>
<dbReference type="OrthoDB" id="7852576at2759"/>
<evidence type="ECO:0000256" key="11">
    <source>
        <dbReference type="ARBA" id="ARBA00047429"/>
    </source>
</evidence>
<evidence type="ECO:0000256" key="2">
    <source>
        <dbReference type="ARBA" id="ARBA00011738"/>
    </source>
</evidence>
<comment type="caution">
    <text evidence="13">The sequence shown here is derived from an EMBL/GenBank/DDBJ whole genome shotgun (WGS) entry which is preliminary data.</text>
</comment>
<dbReference type="SUPFAM" id="SSF51735">
    <property type="entry name" value="NAD(P)-binding Rossmann-fold domains"/>
    <property type="match status" value="1"/>
</dbReference>
<dbReference type="PANTHER" id="PTHR15104">
    <property type="entry name" value="DIHYDROPTERIDINE REDUCTASE"/>
    <property type="match status" value="1"/>
</dbReference>
<evidence type="ECO:0000256" key="5">
    <source>
        <dbReference type="ARBA" id="ARBA00023007"/>
    </source>
</evidence>
<comment type="catalytic activity">
    <reaction evidence="12">
        <text>5,6,7,8-tetrahydropteridine + NAD(+) = 6,7-dihydropteridine + NADH + H(+)</text>
        <dbReference type="Rhea" id="RHEA:17869"/>
        <dbReference type="ChEBI" id="CHEBI:15378"/>
        <dbReference type="ChEBI" id="CHEBI:28889"/>
        <dbReference type="ChEBI" id="CHEBI:30156"/>
        <dbReference type="ChEBI" id="CHEBI:57540"/>
        <dbReference type="ChEBI" id="CHEBI:57945"/>
        <dbReference type="EC" id="1.5.1.34"/>
    </reaction>
    <physiologicalReaction direction="right-to-left" evidence="12">
        <dbReference type="Rhea" id="RHEA:17871"/>
    </physiologicalReaction>
</comment>
<keyword evidence="3" id="KW-0521">NADP</keyword>
<dbReference type="GO" id="GO:0070402">
    <property type="term" value="F:NADPH binding"/>
    <property type="evidence" value="ECO:0007669"/>
    <property type="project" value="TreeGrafter"/>
</dbReference>
<dbReference type="FunFam" id="3.40.50.720:FF:000157">
    <property type="entry name" value="Quinoid dihydropteridine reductase"/>
    <property type="match status" value="1"/>
</dbReference>
<comment type="function">
    <text evidence="6">Catalyzes the conversion of quinonoid dihydrobiopterin into tetrahydrobiopterin.</text>
</comment>
<dbReference type="GO" id="GO:0006559">
    <property type="term" value="P:L-phenylalanine catabolic process"/>
    <property type="evidence" value="ECO:0007669"/>
    <property type="project" value="TreeGrafter"/>
</dbReference>
<dbReference type="EC" id="1.5.1.34" evidence="7"/>